<organism evidence="1 2">
    <name type="scientific">Hyaloscypha bicolor E</name>
    <dbReference type="NCBI Taxonomy" id="1095630"/>
    <lineage>
        <taxon>Eukaryota</taxon>
        <taxon>Fungi</taxon>
        <taxon>Dikarya</taxon>
        <taxon>Ascomycota</taxon>
        <taxon>Pezizomycotina</taxon>
        <taxon>Leotiomycetes</taxon>
        <taxon>Helotiales</taxon>
        <taxon>Hyaloscyphaceae</taxon>
        <taxon>Hyaloscypha</taxon>
        <taxon>Hyaloscypha bicolor</taxon>
    </lineage>
</organism>
<dbReference type="EMBL" id="KZ613745">
    <property type="protein sequence ID" value="PMD66211.1"/>
    <property type="molecule type" value="Genomic_DNA"/>
</dbReference>
<dbReference type="InParanoid" id="A0A2J6TT57"/>
<proteinExistence type="predicted"/>
<sequence>KGYLLYRFPRTRKSSLSLFITSYFSLDIYILKLSIINKAILESLFTKLLSYYIILLEDINTISSN</sequence>
<dbReference type="RefSeq" id="XP_024743115.1">
    <property type="nucleotide sequence ID" value="XM_024873811.1"/>
</dbReference>
<feature type="non-terminal residue" evidence="1">
    <location>
        <position position="1"/>
    </location>
</feature>
<gene>
    <name evidence="1" type="ORF">K444DRAFT_517829</name>
</gene>
<reference evidence="1 2" key="1">
    <citation type="submission" date="2016-04" db="EMBL/GenBank/DDBJ databases">
        <title>A degradative enzymes factory behind the ericoid mycorrhizal symbiosis.</title>
        <authorList>
            <consortium name="DOE Joint Genome Institute"/>
            <person name="Martino E."/>
            <person name="Morin E."/>
            <person name="Grelet G."/>
            <person name="Kuo A."/>
            <person name="Kohler A."/>
            <person name="Daghino S."/>
            <person name="Barry K."/>
            <person name="Choi C."/>
            <person name="Cichocki N."/>
            <person name="Clum A."/>
            <person name="Copeland A."/>
            <person name="Hainaut M."/>
            <person name="Haridas S."/>
            <person name="Labutti K."/>
            <person name="Lindquist E."/>
            <person name="Lipzen A."/>
            <person name="Khouja H.-R."/>
            <person name="Murat C."/>
            <person name="Ohm R."/>
            <person name="Olson A."/>
            <person name="Spatafora J."/>
            <person name="Veneault-Fourrey C."/>
            <person name="Henrissat B."/>
            <person name="Grigoriev I."/>
            <person name="Martin F."/>
            <person name="Perotto S."/>
        </authorList>
    </citation>
    <scope>NUCLEOTIDE SEQUENCE [LARGE SCALE GENOMIC DNA]</scope>
    <source>
        <strain evidence="1 2">E</strain>
    </source>
</reference>
<evidence type="ECO:0000313" key="1">
    <source>
        <dbReference type="EMBL" id="PMD66211.1"/>
    </source>
</evidence>
<dbReference type="OrthoDB" id="10251412at2759"/>
<dbReference type="AlphaFoldDB" id="A0A2J6TT57"/>
<protein>
    <submittedName>
        <fullName evidence="1">Uncharacterized protein</fullName>
    </submittedName>
</protein>
<name>A0A2J6TT57_9HELO</name>
<accession>A0A2J6TT57</accession>
<dbReference type="GeneID" id="36581891"/>
<keyword evidence="2" id="KW-1185">Reference proteome</keyword>
<evidence type="ECO:0000313" key="2">
    <source>
        <dbReference type="Proteomes" id="UP000235371"/>
    </source>
</evidence>
<dbReference type="Proteomes" id="UP000235371">
    <property type="component" value="Unassembled WGS sequence"/>
</dbReference>